<evidence type="ECO:0000256" key="1">
    <source>
        <dbReference type="SAM" id="MobiDB-lite"/>
    </source>
</evidence>
<feature type="compositionally biased region" description="Basic and acidic residues" evidence="1">
    <location>
        <begin position="185"/>
        <end position="195"/>
    </location>
</feature>
<evidence type="ECO:0000313" key="3">
    <source>
        <dbReference type="Proteomes" id="UP001206925"/>
    </source>
</evidence>
<dbReference type="InterPro" id="IPR039619">
    <property type="entry name" value="MAKR2/5"/>
</dbReference>
<keyword evidence="3" id="KW-1185">Reference proteome</keyword>
<evidence type="ECO:0000313" key="2">
    <source>
        <dbReference type="EMBL" id="KAI7746468.1"/>
    </source>
</evidence>
<sequence length="275" mass="31143">MDVFSLLKFWRTSASPDTQIAKEVDLSVDDEDSFFDLVFTKSGYENDCTSVLNDKRRILPLDSPNTKPTQSAQQPLHLLKLSFQNNKLLKPENKTTQMSSSETEEVKISALLKRDNSLRNQLMNEKLLEHDQVSSKRFTKDVINKYLNIMKPSYVKVSKRCTEKSRLSDSYVTPEASPASSVFSPRKDERKSGGRTAFRDVRKHLGKNRSSSAIMQTPARKSDDSVLQQDGIQGAILHCKRSFNSPSQDYYLLRSGSAPVNDQARVSIEQNRSSI</sequence>
<accession>A0AAD5CQW3</accession>
<protein>
    <recommendedName>
        <fullName evidence="4">Membrane-associated kinase regulator 5</fullName>
    </recommendedName>
</protein>
<dbReference type="EMBL" id="JAMZMK010006970">
    <property type="protein sequence ID" value="KAI7746468.1"/>
    <property type="molecule type" value="Genomic_DNA"/>
</dbReference>
<dbReference type="PANTHER" id="PTHR33929">
    <property type="entry name" value="MEMBRANE-ASSOCIATED KINASE REGULATOR 2-RELATED"/>
    <property type="match status" value="1"/>
</dbReference>
<dbReference type="Proteomes" id="UP001206925">
    <property type="component" value="Unassembled WGS sequence"/>
</dbReference>
<name>A0AAD5CQW3_AMBAR</name>
<gene>
    <name evidence="2" type="ORF">M8C21_010462</name>
</gene>
<feature type="region of interest" description="Disordered" evidence="1">
    <location>
        <begin position="166"/>
        <end position="195"/>
    </location>
</feature>
<dbReference type="GO" id="GO:0005886">
    <property type="term" value="C:plasma membrane"/>
    <property type="evidence" value="ECO:0007669"/>
    <property type="project" value="InterPro"/>
</dbReference>
<dbReference type="PANTHER" id="PTHR33929:SF13">
    <property type="entry name" value="MEMBRANE-ASSOCIATED KINASE REGULATOR 2_5"/>
    <property type="match status" value="1"/>
</dbReference>
<comment type="caution">
    <text evidence="2">The sequence shown here is derived from an EMBL/GenBank/DDBJ whole genome shotgun (WGS) entry which is preliminary data.</text>
</comment>
<proteinExistence type="predicted"/>
<evidence type="ECO:0008006" key="4">
    <source>
        <dbReference type="Google" id="ProtNLM"/>
    </source>
</evidence>
<organism evidence="2 3">
    <name type="scientific">Ambrosia artemisiifolia</name>
    <name type="common">Common ragweed</name>
    <dbReference type="NCBI Taxonomy" id="4212"/>
    <lineage>
        <taxon>Eukaryota</taxon>
        <taxon>Viridiplantae</taxon>
        <taxon>Streptophyta</taxon>
        <taxon>Embryophyta</taxon>
        <taxon>Tracheophyta</taxon>
        <taxon>Spermatophyta</taxon>
        <taxon>Magnoliopsida</taxon>
        <taxon>eudicotyledons</taxon>
        <taxon>Gunneridae</taxon>
        <taxon>Pentapetalae</taxon>
        <taxon>asterids</taxon>
        <taxon>campanulids</taxon>
        <taxon>Asterales</taxon>
        <taxon>Asteraceae</taxon>
        <taxon>Asteroideae</taxon>
        <taxon>Heliantheae alliance</taxon>
        <taxon>Heliantheae</taxon>
        <taxon>Ambrosia</taxon>
    </lineage>
</organism>
<reference evidence="2" key="1">
    <citation type="submission" date="2022-06" db="EMBL/GenBank/DDBJ databases">
        <title>Uncovering the hologenomic basis of an extraordinary plant invasion.</title>
        <authorList>
            <person name="Bieker V.C."/>
            <person name="Martin M.D."/>
            <person name="Gilbert T."/>
            <person name="Hodgins K."/>
            <person name="Battlay P."/>
            <person name="Petersen B."/>
            <person name="Wilson J."/>
        </authorList>
    </citation>
    <scope>NUCLEOTIDE SEQUENCE</scope>
    <source>
        <strain evidence="2">AA19_3_7</strain>
        <tissue evidence="2">Leaf</tissue>
    </source>
</reference>
<dbReference type="AlphaFoldDB" id="A0AAD5CQW3"/>